<gene>
    <name evidence="1" type="ORF">NM688_g368</name>
</gene>
<evidence type="ECO:0000313" key="2">
    <source>
        <dbReference type="Proteomes" id="UP001148662"/>
    </source>
</evidence>
<keyword evidence="2" id="KW-1185">Reference proteome</keyword>
<sequence length="530" mass="58210">MLSRGARQAYLPAHKFPALRPQRYGIRLSQCPTRRYTTDKGPRFSANPVHEQLSTHAAFTVRIFLRWLKYSTIGIFAVGLTSFTAFEGVHMYVENSTLAPETDEEVRKWQWDAEAERWTGGEAGGTDPGLGFFGRHAVRAAWMAQNWGIGTEGSVMSSNAFTGRAGAGVGGLNIVEARLEVAQAFLNIALQHAKARMSSESIRPQTIMELLARHANIMERMGQRDALYEARSEYERVWAGLPGKGVDAARIALKLGDVNRRLGDYEDALAWWSRTVQLVYNQTVPSQLPAIPSALPSEPLAQRTMLSVLVSLSAYYSTTGQLRQAQTLQESALNVIRSLRQPESLEAASPPEALHALFVLHRSSLLSIHLAEVLYALRKKQTASMEWLTRAASSAERVALVLTGLPPIHPDAPESKIPHPPSSDAPLVTVYAKSNSMSKPAGSLLRDARRTAAEAWNLMGILSEGSEAPRSMERAQECYERALGWAGVAADGSGNIGKAGEGTLETEWKALWNNYVRARAAVKVQELNKK</sequence>
<comment type="caution">
    <text evidence="1">The sequence shown here is derived from an EMBL/GenBank/DDBJ whole genome shotgun (WGS) entry which is preliminary data.</text>
</comment>
<dbReference type="Proteomes" id="UP001148662">
    <property type="component" value="Unassembled WGS sequence"/>
</dbReference>
<protein>
    <submittedName>
        <fullName evidence="1">Uncharacterized protein</fullName>
    </submittedName>
</protein>
<accession>A0ACC1TEN9</accession>
<reference evidence="1" key="1">
    <citation type="submission" date="2022-07" db="EMBL/GenBank/DDBJ databases">
        <title>Genome Sequence of Phlebia brevispora.</title>
        <authorList>
            <person name="Buettner E."/>
        </authorList>
    </citation>
    <scope>NUCLEOTIDE SEQUENCE</scope>
    <source>
        <strain evidence="1">MPL23</strain>
    </source>
</reference>
<dbReference type="EMBL" id="JANHOG010000028">
    <property type="protein sequence ID" value="KAJ3559396.1"/>
    <property type="molecule type" value="Genomic_DNA"/>
</dbReference>
<name>A0ACC1TEN9_9APHY</name>
<proteinExistence type="predicted"/>
<evidence type="ECO:0000313" key="1">
    <source>
        <dbReference type="EMBL" id="KAJ3559396.1"/>
    </source>
</evidence>
<organism evidence="1 2">
    <name type="scientific">Phlebia brevispora</name>
    <dbReference type="NCBI Taxonomy" id="194682"/>
    <lineage>
        <taxon>Eukaryota</taxon>
        <taxon>Fungi</taxon>
        <taxon>Dikarya</taxon>
        <taxon>Basidiomycota</taxon>
        <taxon>Agaricomycotina</taxon>
        <taxon>Agaricomycetes</taxon>
        <taxon>Polyporales</taxon>
        <taxon>Meruliaceae</taxon>
        <taxon>Phlebia</taxon>
    </lineage>
</organism>